<organism evidence="9 10">
    <name type="scientific">Alkalicaulis satelles</name>
    <dbReference type="NCBI Taxonomy" id="2609175"/>
    <lineage>
        <taxon>Bacteria</taxon>
        <taxon>Pseudomonadati</taxon>
        <taxon>Pseudomonadota</taxon>
        <taxon>Alphaproteobacteria</taxon>
        <taxon>Maricaulales</taxon>
        <taxon>Maricaulaceae</taxon>
        <taxon>Alkalicaulis</taxon>
    </lineage>
</organism>
<evidence type="ECO:0000256" key="5">
    <source>
        <dbReference type="ARBA" id="ARBA00022691"/>
    </source>
</evidence>
<dbReference type="PANTHER" id="PTHR46111">
    <property type="entry name" value="RIBOSOMAL RNA SMALL SUBUNIT METHYLTRANSFERASE I"/>
    <property type="match status" value="1"/>
</dbReference>
<evidence type="ECO:0000259" key="8">
    <source>
        <dbReference type="Pfam" id="PF00590"/>
    </source>
</evidence>
<dbReference type="NCBIfam" id="TIGR00096">
    <property type="entry name" value="16S rRNA (cytidine(1402)-2'-O)-methyltransferase"/>
    <property type="match status" value="1"/>
</dbReference>
<feature type="region of interest" description="Disordered" evidence="7">
    <location>
        <begin position="225"/>
        <end position="251"/>
    </location>
</feature>
<evidence type="ECO:0000256" key="4">
    <source>
        <dbReference type="ARBA" id="ARBA00022679"/>
    </source>
</evidence>
<evidence type="ECO:0000256" key="6">
    <source>
        <dbReference type="HAMAP-Rule" id="MF_01877"/>
    </source>
</evidence>
<dbReference type="GO" id="GO:0070677">
    <property type="term" value="F:rRNA (cytosine-2'-O-)-methyltransferase activity"/>
    <property type="evidence" value="ECO:0007669"/>
    <property type="project" value="UniProtKB-UniRule"/>
</dbReference>
<keyword evidence="3 6" id="KW-0489">Methyltransferase</keyword>
<dbReference type="PANTHER" id="PTHR46111:SF1">
    <property type="entry name" value="RIBOSOMAL RNA SMALL SUBUNIT METHYLTRANSFERASE I"/>
    <property type="match status" value="1"/>
</dbReference>
<keyword evidence="5 6" id="KW-0949">S-adenosyl-L-methionine</keyword>
<sequence>MDAREQPGTLYLVATPIGNLEDLTYRAARILAEADVIAAEDTRHTRKLLDHYGIAPRRLIACHDHNERHSASGIADLVARGQTVALCSDAGTPGVNDPGFRVVSACYERGLEVRVIPGASAVLSALVLSNLPAHEFVFLGFPPRKSGQRRNWLDRARRHQATLVMMEAPHRLPGLLEDALAVLGDIQGAVCLEITKMFELTERANLSALSARFSEPPRGEVMVVIDGASAPPPEPEAPRRERGRRKDADKD</sequence>
<dbReference type="InterPro" id="IPR008189">
    <property type="entry name" value="rRNA_ssu_MeTfrase_I"/>
</dbReference>
<dbReference type="Gene3D" id="3.40.1010.10">
    <property type="entry name" value="Cobalt-precorrin-4 Transmethylase, Domain 1"/>
    <property type="match status" value="1"/>
</dbReference>
<dbReference type="AlphaFoldDB" id="A0A5M6ZGL8"/>
<dbReference type="Proteomes" id="UP000325122">
    <property type="component" value="Unassembled WGS sequence"/>
</dbReference>
<comment type="similarity">
    <text evidence="6">Belongs to the methyltransferase superfamily. RsmI family.</text>
</comment>
<accession>A0A5M6ZGL8</accession>
<keyword evidence="10" id="KW-1185">Reference proteome</keyword>
<keyword evidence="4 6" id="KW-0808">Transferase</keyword>
<dbReference type="HAMAP" id="MF_01877">
    <property type="entry name" value="16SrRNA_methyltr_I"/>
    <property type="match status" value="1"/>
</dbReference>
<dbReference type="InterPro" id="IPR018063">
    <property type="entry name" value="SAM_MeTrfase_RsmI_CS"/>
</dbReference>
<evidence type="ECO:0000256" key="3">
    <source>
        <dbReference type="ARBA" id="ARBA00022603"/>
    </source>
</evidence>
<keyword evidence="1 6" id="KW-0963">Cytoplasm</keyword>
<feature type="compositionally biased region" description="Basic and acidic residues" evidence="7">
    <location>
        <begin position="236"/>
        <end position="251"/>
    </location>
</feature>
<dbReference type="RefSeq" id="WP_150023170.1">
    <property type="nucleotide sequence ID" value="NZ_VWOJ01000002.1"/>
</dbReference>
<evidence type="ECO:0000256" key="1">
    <source>
        <dbReference type="ARBA" id="ARBA00022490"/>
    </source>
</evidence>
<comment type="caution">
    <text evidence="9">The sequence shown here is derived from an EMBL/GenBank/DDBJ whole genome shotgun (WGS) entry which is preliminary data.</text>
</comment>
<dbReference type="InterPro" id="IPR014776">
    <property type="entry name" value="4pyrrole_Mease_sub2"/>
</dbReference>
<keyword evidence="2 6" id="KW-0698">rRNA processing</keyword>
<evidence type="ECO:0000313" key="10">
    <source>
        <dbReference type="Proteomes" id="UP000325122"/>
    </source>
</evidence>
<dbReference type="FunFam" id="3.40.1010.10:FF:000007">
    <property type="entry name" value="Ribosomal RNA small subunit methyltransferase I"/>
    <property type="match status" value="1"/>
</dbReference>
<dbReference type="CDD" id="cd11648">
    <property type="entry name" value="RsmI"/>
    <property type="match status" value="1"/>
</dbReference>
<gene>
    <name evidence="6 9" type="primary">rsmI</name>
    <name evidence="9" type="ORF">F1654_08900</name>
</gene>
<dbReference type="Gene3D" id="3.30.950.10">
    <property type="entry name" value="Methyltransferase, Cobalt-precorrin-4 Transmethylase, Domain 2"/>
    <property type="match status" value="1"/>
</dbReference>
<reference evidence="9 10" key="1">
    <citation type="submission" date="2019-09" db="EMBL/GenBank/DDBJ databases">
        <authorList>
            <person name="Kevbrin V."/>
            <person name="Grouzdev D.S."/>
        </authorList>
    </citation>
    <scope>NUCLEOTIDE SEQUENCE [LARGE SCALE GENOMIC DNA]</scope>
    <source>
        <strain evidence="9 10">G-192</strain>
    </source>
</reference>
<evidence type="ECO:0000256" key="2">
    <source>
        <dbReference type="ARBA" id="ARBA00022552"/>
    </source>
</evidence>
<dbReference type="SUPFAM" id="SSF53790">
    <property type="entry name" value="Tetrapyrrole methylase"/>
    <property type="match status" value="1"/>
</dbReference>
<dbReference type="InterPro" id="IPR014777">
    <property type="entry name" value="4pyrrole_Mease_sub1"/>
</dbReference>
<feature type="domain" description="Tetrapyrrole methylase" evidence="8">
    <location>
        <begin position="9"/>
        <end position="209"/>
    </location>
</feature>
<protein>
    <recommendedName>
        <fullName evidence="6">Ribosomal RNA small subunit methyltransferase I</fullName>
        <ecNumber evidence="6">2.1.1.198</ecNumber>
    </recommendedName>
    <alternativeName>
        <fullName evidence="6">16S rRNA 2'-O-ribose C1402 methyltransferase</fullName>
    </alternativeName>
    <alternativeName>
        <fullName evidence="6">rRNA (cytidine-2'-O-)-methyltransferase RsmI</fullName>
    </alternativeName>
</protein>
<dbReference type="InterPro" id="IPR000878">
    <property type="entry name" value="4pyrrol_Mease"/>
</dbReference>
<comment type="function">
    <text evidence="6">Catalyzes the 2'-O-methylation of the ribose of cytidine 1402 (C1402) in 16S rRNA.</text>
</comment>
<dbReference type="EC" id="2.1.1.198" evidence="6"/>
<comment type="catalytic activity">
    <reaction evidence="6">
        <text>cytidine(1402) in 16S rRNA + S-adenosyl-L-methionine = 2'-O-methylcytidine(1402) in 16S rRNA + S-adenosyl-L-homocysteine + H(+)</text>
        <dbReference type="Rhea" id="RHEA:42924"/>
        <dbReference type="Rhea" id="RHEA-COMP:10285"/>
        <dbReference type="Rhea" id="RHEA-COMP:10286"/>
        <dbReference type="ChEBI" id="CHEBI:15378"/>
        <dbReference type="ChEBI" id="CHEBI:57856"/>
        <dbReference type="ChEBI" id="CHEBI:59789"/>
        <dbReference type="ChEBI" id="CHEBI:74495"/>
        <dbReference type="ChEBI" id="CHEBI:82748"/>
        <dbReference type="EC" id="2.1.1.198"/>
    </reaction>
</comment>
<dbReference type="PIRSF" id="PIRSF005917">
    <property type="entry name" value="MTase_YraL"/>
    <property type="match status" value="1"/>
</dbReference>
<dbReference type="Pfam" id="PF00590">
    <property type="entry name" value="TP_methylase"/>
    <property type="match status" value="1"/>
</dbReference>
<evidence type="ECO:0000256" key="7">
    <source>
        <dbReference type="SAM" id="MobiDB-lite"/>
    </source>
</evidence>
<evidence type="ECO:0000313" key="9">
    <source>
        <dbReference type="EMBL" id="KAA5803903.1"/>
    </source>
</evidence>
<dbReference type="EMBL" id="VWOJ01000002">
    <property type="protein sequence ID" value="KAA5803903.1"/>
    <property type="molecule type" value="Genomic_DNA"/>
</dbReference>
<dbReference type="PROSITE" id="PS01296">
    <property type="entry name" value="RSMI"/>
    <property type="match status" value="1"/>
</dbReference>
<dbReference type="InterPro" id="IPR035996">
    <property type="entry name" value="4pyrrol_Methylase_sf"/>
</dbReference>
<name>A0A5M6ZGL8_9PROT</name>
<comment type="subcellular location">
    <subcellularLocation>
        <location evidence="6">Cytoplasm</location>
    </subcellularLocation>
</comment>
<proteinExistence type="inferred from homology"/>
<dbReference type="GO" id="GO:0005737">
    <property type="term" value="C:cytoplasm"/>
    <property type="evidence" value="ECO:0007669"/>
    <property type="project" value="UniProtKB-SubCell"/>
</dbReference>